<organism evidence="1 2">
    <name type="scientific">Pseudomonas fluorescens</name>
    <dbReference type="NCBI Taxonomy" id="294"/>
    <lineage>
        <taxon>Bacteria</taxon>
        <taxon>Pseudomonadati</taxon>
        <taxon>Pseudomonadota</taxon>
        <taxon>Gammaproteobacteria</taxon>
        <taxon>Pseudomonadales</taxon>
        <taxon>Pseudomonadaceae</taxon>
        <taxon>Pseudomonas</taxon>
    </lineage>
</organism>
<protein>
    <submittedName>
        <fullName evidence="1">Uncharacterized protein</fullName>
    </submittedName>
</protein>
<accession>A0A5E7P659</accession>
<proteinExistence type="predicted"/>
<gene>
    <name evidence="1" type="ORF">PS847_05055</name>
</gene>
<dbReference type="Proteomes" id="UP000326067">
    <property type="component" value="Unassembled WGS sequence"/>
</dbReference>
<evidence type="ECO:0000313" key="2">
    <source>
        <dbReference type="Proteomes" id="UP000326067"/>
    </source>
</evidence>
<dbReference type="RefSeq" id="WP_150638598.1">
    <property type="nucleotide sequence ID" value="NZ_CABVIC010000008.1"/>
</dbReference>
<dbReference type="EMBL" id="CABVIC010000008">
    <property type="protein sequence ID" value="VVP45134.1"/>
    <property type="molecule type" value="Genomic_DNA"/>
</dbReference>
<reference evidence="1 2" key="1">
    <citation type="submission" date="2019-09" db="EMBL/GenBank/DDBJ databases">
        <authorList>
            <person name="Chandra G."/>
            <person name="Truman W A."/>
        </authorList>
    </citation>
    <scope>NUCLEOTIDE SEQUENCE [LARGE SCALE GENOMIC DNA]</scope>
    <source>
        <strain evidence="1">PS847</strain>
    </source>
</reference>
<sequence>MSHTDTKYRDFIIREYSSDTPGLRFQVIYSETEKSLLLETRKHAEQLIIDRLQRMANGGKAF</sequence>
<evidence type="ECO:0000313" key="1">
    <source>
        <dbReference type="EMBL" id="VVP45134.1"/>
    </source>
</evidence>
<name>A0A5E7P659_PSEFL</name>
<dbReference type="AlphaFoldDB" id="A0A5E7P659"/>